<proteinExistence type="predicted"/>
<feature type="transmembrane region" description="Helical" evidence="2">
    <location>
        <begin position="6"/>
        <end position="28"/>
    </location>
</feature>
<evidence type="ECO:0000313" key="3">
    <source>
        <dbReference type="EMBL" id="RHW39316.1"/>
    </source>
</evidence>
<dbReference type="OrthoDB" id="2739980at2"/>
<dbReference type="Proteomes" id="UP000265692">
    <property type="component" value="Unassembled WGS sequence"/>
</dbReference>
<dbReference type="AlphaFoldDB" id="A0A396SCI3"/>
<dbReference type="EMBL" id="QWEI01000001">
    <property type="protein sequence ID" value="RHW39316.1"/>
    <property type="molecule type" value="Genomic_DNA"/>
</dbReference>
<keyword evidence="2" id="KW-0472">Membrane</keyword>
<keyword evidence="2" id="KW-1133">Transmembrane helix</keyword>
<evidence type="ECO:0000256" key="2">
    <source>
        <dbReference type="SAM" id="Phobius"/>
    </source>
</evidence>
<keyword evidence="2" id="KW-0812">Transmembrane</keyword>
<evidence type="ECO:0000256" key="1">
    <source>
        <dbReference type="SAM" id="Coils"/>
    </source>
</evidence>
<accession>A0A396SCI3</accession>
<feature type="coiled-coil region" evidence="1">
    <location>
        <begin position="31"/>
        <end position="70"/>
    </location>
</feature>
<gene>
    <name evidence="3" type="ORF">D1B33_00245</name>
</gene>
<comment type="caution">
    <text evidence="3">The sequence shown here is derived from an EMBL/GenBank/DDBJ whole genome shotgun (WGS) entry which is preliminary data.</text>
</comment>
<protein>
    <submittedName>
        <fullName evidence="3">Uncharacterized protein</fullName>
    </submittedName>
</protein>
<keyword evidence="4" id="KW-1185">Reference proteome</keyword>
<evidence type="ECO:0000313" key="4">
    <source>
        <dbReference type="Proteomes" id="UP000265692"/>
    </source>
</evidence>
<name>A0A396SCI3_9BACL</name>
<sequence length="86" mass="10010">MEDYVILVLGIVLLGVSIPITAILTSYFGKQSNLKLEVLKQEIELEKIRKESYVIESEKLRLEIEQMRQKLSVSHQPQLKIEEKLK</sequence>
<keyword evidence="1" id="KW-0175">Coiled coil</keyword>
<organism evidence="3 4">
    <name type="scientific">Ureibacillus yapensis</name>
    <dbReference type="NCBI Taxonomy" id="2304605"/>
    <lineage>
        <taxon>Bacteria</taxon>
        <taxon>Bacillati</taxon>
        <taxon>Bacillota</taxon>
        <taxon>Bacilli</taxon>
        <taxon>Bacillales</taxon>
        <taxon>Caryophanaceae</taxon>
        <taxon>Ureibacillus</taxon>
    </lineage>
</organism>
<dbReference type="RefSeq" id="WP_118874328.1">
    <property type="nucleotide sequence ID" value="NZ_QWEI01000001.1"/>
</dbReference>
<reference evidence="3 4" key="1">
    <citation type="submission" date="2018-08" db="EMBL/GenBank/DDBJ databases">
        <title>Lysinibacillus sp. YLB-03 draft genome sequence.</title>
        <authorList>
            <person name="Yu L."/>
        </authorList>
    </citation>
    <scope>NUCLEOTIDE SEQUENCE [LARGE SCALE GENOMIC DNA]</scope>
    <source>
        <strain evidence="3 4">YLB-03</strain>
    </source>
</reference>